<name>A0A219ATM8_METCM</name>
<reference evidence="2 3" key="1">
    <citation type="journal article" date="2016" name="PLoS Pathog.">
        <title>Biosynthesis of antibiotic leucinostatins in bio-control fungus Purpureocillium lilacinum and their inhibition on phytophthora revealed by genome mining.</title>
        <authorList>
            <person name="Wang G."/>
            <person name="Liu Z."/>
            <person name="Lin R."/>
            <person name="Li E."/>
            <person name="Mao Z."/>
            <person name="Ling J."/>
            <person name="Yang Y."/>
            <person name="Yin W.B."/>
            <person name="Xie B."/>
        </authorList>
    </citation>
    <scope>NUCLEOTIDE SEQUENCE [LARGE SCALE GENOMIC DNA]</scope>
    <source>
        <strain evidence="2">170</strain>
    </source>
</reference>
<evidence type="ECO:0000313" key="2">
    <source>
        <dbReference type="EMBL" id="OWT43624.1"/>
    </source>
</evidence>
<organism evidence="2 3">
    <name type="scientific">Pochonia chlamydosporia 170</name>
    <dbReference type="NCBI Taxonomy" id="1380566"/>
    <lineage>
        <taxon>Eukaryota</taxon>
        <taxon>Fungi</taxon>
        <taxon>Dikarya</taxon>
        <taxon>Ascomycota</taxon>
        <taxon>Pezizomycotina</taxon>
        <taxon>Sordariomycetes</taxon>
        <taxon>Hypocreomycetidae</taxon>
        <taxon>Hypocreales</taxon>
        <taxon>Clavicipitaceae</taxon>
        <taxon>Pochonia</taxon>
    </lineage>
</organism>
<dbReference type="GeneID" id="33937029"/>
<keyword evidence="3" id="KW-1185">Reference proteome</keyword>
<feature type="region of interest" description="Disordered" evidence="1">
    <location>
        <begin position="178"/>
        <end position="197"/>
    </location>
</feature>
<accession>A0A219ATM8</accession>
<evidence type="ECO:0000256" key="1">
    <source>
        <dbReference type="SAM" id="MobiDB-lite"/>
    </source>
</evidence>
<dbReference type="RefSeq" id="XP_022286027.1">
    <property type="nucleotide sequence ID" value="XM_022429826.1"/>
</dbReference>
<dbReference type="EMBL" id="LSBJ02000001">
    <property type="protein sequence ID" value="OWT43624.1"/>
    <property type="molecule type" value="Genomic_DNA"/>
</dbReference>
<protein>
    <submittedName>
        <fullName evidence="2">Uncharacterized protein</fullName>
    </submittedName>
</protein>
<sequence>MSNLTDGQEPVSSTQNGTTDGMIFSSVAMSAKTCASCLGRMVLRGTAWTRAEQGTWDEDMCGQPQGRNHKLIIGCTLTSASLLLLDDLRWGTASEGKKKDANHGRANTCTIFFYGSIEFHFSAAIPNCNSVAFPLCFSQATWEPSRARPAGTTDHQTQPAQVNLQLCIAPAIIRWDEQGPGGASWGDEPAPDLSRPNSSCSSDVSSFWDSAIECHRAAGGTKWSRRRHFDSTSSNQLWPVA</sequence>
<gene>
    <name evidence="2" type="ORF">VFPPC_18173</name>
</gene>
<dbReference type="KEGG" id="pchm:VFPPC_18173"/>
<dbReference type="AlphaFoldDB" id="A0A219ATM8"/>
<proteinExistence type="predicted"/>
<dbReference type="Proteomes" id="UP000078397">
    <property type="component" value="Unassembled WGS sequence"/>
</dbReference>
<comment type="caution">
    <text evidence="2">The sequence shown here is derived from an EMBL/GenBank/DDBJ whole genome shotgun (WGS) entry which is preliminary data.</text>
</comment>
<evidence type="ECO:0000313" key="3">
    <source>
        <dbReference type="Proteomes" id="UP000078397"/>
    </source>
</evidence>